<dbReference type="InterPro" id="IPR014567">
    <property type="entry name" value="UCP031900"/>
</dbReference>
<dbReference type="RefSeq" id="WP_184014868.1">
    <property type="nucleotide sequence ID" value="NZ_JACIJC010000001.1"/>
</dbReference>
<dbReference type="InterPro" id="IPR027372">
    <property type="entry name" value="Phytase-like_dom"/>
</dbReference>
<protein>
    <recommendedName>
        <fullName evidence="1">Phytase-like domain-containing protein</fullName>
    </recommendedName>
</protein>
<proteinExistence type="predicted"/>
<reference evidence="2 3" key="1">
    <citation type="submission" date="2020-08" db="EMBL/GenBank/DDBJ databases">
        <title>Genomic Encyclopedia of Type Strains, Phase IV (KMG-IV): sequencing the most valuable type-strain genomes for metagenomic binning, comparative biology and taxonomic classification.</title>
        <authorList>
            <person name="Goeker M."/>
        </authorList>
    </citation>
    <scope>NUCLEOTIDE SEQUENCE [LARGE SCALE GENOMIC DNA]</scope>
    <source>
        <strain evidence="2 3">DSM 25079</strain>
    </source>
</reference>
<dbReference type="SUPFAM" id="SSF101898">
    <property type="entry name" value="NHL repeat"/>
    <property type="match status" value="1"/>
</dbReference>
<gene>
    <name evidence="2" type="ORF">FHS49_000485</name>
</gene>
<feature type="domain" description="Phytase-like" evidence="1">
    <location>
        <begin position="68"/>
        <end position="309"/>
    </location>
</feature>
<evidence type="ECO:0000313" key="3">
    <source>
        <dbReference type="Proteomes" id="UP000549617"/>
    </source>
</evidence>
<accession>A0A7W9AF49</accession>
<evidence type="ECO:0000313" key="2">
    <source>
        <dbReference type="EMBL" id="MBB5684494.1"/>
    </source>
</evidence>
<name>A0A7W9AF49_9SPHN</name>
<dbReference type="Pfam" id="PF13449">
    <property type="entry name" value="Phytase-like"/>
    <property type="match status" value="1"/>
</dbReference>
<dbReference type="PIRSF" id="PIRSF031900">
    <property type="entry name" value="UCP031900"/>
    <property type="match status" value="1"/>
</dbReference>
<comment type="caution">
    <text evidence="2">The sequence shown here is derived from an EMBL/GenBank/DDBJ whole genome shotgun (WGS) entry which is preliminary data.</text>
</comment>
<evidence type="ECO:0000259" key="1">
    <source>
        <dbReference type="Pfam" id="PF13449"/>
    </source>
</evidence>
<keyword evidence="3" id="KW-1185">Reference proteome</keyword>
<organism evidence="2 3">
    <name type="scientific">Sphingobium boeckii</name>
    <dbReference type="NCBI Taxonomy" id="1082345"/>
    <lineage>
        <taxon>Bacteria</taxon>
        <taxon>Pseudomonadati</taxon>
        <taxon>Pseudomonadota</taxon>
        <taxon>Alphaproteobacteria</taxon>
        <taxon>Sphingomonadales</taxon>
        <taxon>Sphingomonadaceae</taxon>
        <taxon>Sphingobium</taxon>
    </lineage>
</organism>
<dbReference type="AlphaFoldDB" id="A0A7W9AF49"/>
<sequence>MRLLIPILLPFILVLGGDAGGGSRRVLIGNDTRIVATPVPLDPDHPKRGRAGGLIYLGGWVLQGKAPGFGGISGMAMDRDALMLISDAGGFMRLTVDSQGAIRGARFGDFRGGPGTGARRRDRDSESIAIDSASGRIWVGFERFNAIARYAPGFAAMEALAFPAAMKAWPGNGGPEAMVRLSDGRFLVFSEAAGQRGQNDALLFDRDPTDPAAKSVVFRYRPPAGYRITEAKSLPDGRLILLHRRLSFPEYFSAKVAILDPAEIKEGAIAQGKEIASLVRPMAVDNMEAMAVTQENRRTIIWIGSDDNFGGTFQRTLLMKFALSPGF</sequence>
<dbReference type="EMBL" id="JACIJC010000001">
    <property type="protein sequence ID" value="MBB5684494.1"/>
    <property type="molecule type" value="Genomic_DNA"/>
</dbReference>
<dbReference type="Proteomes" id="UP000549617">
    <property type="component" value="Unassembled WGS sequence"/>
</dbReference>